<reference evidence="8 9" key="1">
    <citation type="submission" date="2018-05" db="EMBL/GenBank/DDBJ databases">
        <title>Genomic Encyclopedia of Type Strains, Phase IV (KMG-IV): sequencing the most valuable type-strain genomes for metagenomic binning, comparative biology and taxonomic classification.</title>
        <authorList>
            <person name="Goeker M."/>
        </authorList>
    </citation>
    <scope>NUCLEOTIDE SEQUENCE [LARGE SCALE GENOMIC DNA]</scope>
    <source>
        <strain evidence="8 9">DSM 28816</strain>
    </source>
</reference>
<name>A0A318EP54_9FIRM</name>
<evidence type="ECO:0000313" key="8">
    <source>
        <dbReference type="EMBL" id="PXV93251.1"/>
    </source>
</evidence>
<feature type="transmembrane region" description="Helical" evidence="6">
    <location>
        <begin position="152"/>
        <end position="174"/>
    </location>
</feature>
<dbReference type="InterPro" id="IPR003838">
    <property type="entry name" value="ABC3_permease_C"/>
</dbReference>
<dbReference type="Proteomes" id="UP000247523">
    <property type="component" value="Unassembled WGS sequence"/>
</dbReference>
<feature type="transmembrane region" description="Helical" evidence="6">
    <location>
        <begin position="201"/>
        <end position="220"/>
    </location>
</feature>
<dbReference type="RefSeq" id="WP_146212298.1">
    <property type="nucleotide sequence ID" value="NZ_QICS01000002.1"/>
</dbReference>
<feature type="transmembrane region" description="Helical" evidence="6">
    <location>
        <begin position="56"/>
        <end position="88"/>
    </location>
</feature>
<sequence>MNKLMILIRKSKNREKYFLYASYVLNVIIVSMFYMVATGLSNITNETLSTNDYEQIMAILGSVILVSGLTIVFFQWIISMQFQALFFSRKQFNNNLRLMGIRKKSLFGIYIYELFYMQLLAFPVGIILSEIIFYVLAKTLNLNEKIITPDKIVIAAILHLIVITASVFITFIKLMKHNIIEVIRGNTNCEELQTLGIKQKVRFTLGLASIIITIYIKFTAQSKQMEVMADMGYSIAILLAFDVIMFYVHKVLTIYAKKYRKTYLLFSEQISFGYYKKVKVVCLIAVYSITIFLGLQMMFKTVRNAGLNVADKNINYTYCIQYDNLLSMDEADKNDQVLYGLRFKTKTSSGSNVYVNGINTQFLSNFETININKLLCDDNSFIKNNMFDDKNWNGIIMPDYYISANDIGNSIILNIDGKDVSFNIIAGYNTNNFGKMICYVSSAYLKSQLNIDNMYNIAYIKNPNNLEDMIKTRFGTVQSKEEIAQESYNKAVSGTKLVEIVSIFIIICAMISLINFFAITSGANIINISRLRGAGMSEKNITKIYIYQAIIPIIVANILAIPLAIIFERIGCYLMLPADYFVYGMKYKPVSLLVVFFAFLAVSIVTQVITIKKVLYTSYYIDILRDVSI</sequence>
<organism evidence="8 9">
    <name type="scientific">Lachnotalea glycerini</name>
    <dbReference type="NCBI Taxonomy" id="1763509"/>
    <lineage>
        <taxon>Bacteria</taxon>
        <taxon>Bacillati</taxon>
        <taxon>Bacillota</taxon>
        <taxon>Clostridia</taxon>
        <taxon>Lachnospirales</taxon>
        <taxon>Lachnospiraceae</taxon>
        <taxon>Lachnotalea</taxon>
    </lineage>
</organism>
<dbReference type="Pfam" id="PF02687">
    <property type="entry name" value="FtsX"/>
    <property type="match status" value="1"/>
</dbReference>
<feature type="transmembrane region" description="Helical" evidence="6">
    <location>
        <begin position="544"/>
        <end position="567"/>
    </location>
</feature>
<feature type="transmembrane region" description="Helical" evidence="6">
    <location>
        <begin position="109"/>
        <end position="137"/>
    </location>
</feature>
<feature type="transmembrane region" description="Helical" evidence="6">
    <location>
        <begin position="277"/>
        <end position="299"/>
    </location>
</feature>
<keyword evidence="5 6" id="KW-0472">Membrane</keyword>
<keyword evidence="2" id="KW-1003">Cell membrane</keyword>
<accession>A0A318EP54</accession>
<comment type="caution">
    <text evidence="8">The sequence shown here is derived from an EMBL/GenBank/DDBJ whole genome shotgun (WGS) entry which is preliminary data.</text>
</comment>
<evidence type="ECO:0000256" key="2">
    <source>
        <dbReference type="ARBA" id="ARBA00022475"/>
    </source>
</evidence>
<proteinExistence type="predicted"/>
<dbReference type="PANTHER" id="PTHR30287">
    <property type="entry name" value="MEMBRANE COMPONENT OF PREDICTED ABC SUPERFAMILY METABOLITE UPTAKE TRANSPORTER"/>
    <property type="match status" value="1"/>
</dbReference>
<evidence type="ECO:0000256" key="5">
    <source>
        <dbReference type="ARBA" id="ARBA00023136"/>
    </source>
</evidence>
<feature type="transmembrane region" description="Helical" evidence="6">
    <location>
        <begin position="17"/>
        <end position="36"/>
    </location>
</feature>
<dbReference type="PANTHER" id="PTHR30287:SF2">
    <property type="entry name" value="BLL1001 PROTEIN"/>
    <property type="match status" value="1"/>
</dbReference>
<comment type="subcellular location">
    <subcellularLocation>
        <location evidence="1">Cell membrane</location>
        <topology evidence="1">Multi-pass membrane protein</topology>
    </subcellularLocation>
</comment>
<dbReference type="EMBL" id="QICS01000002">
    <property type="protein sequence ID" value="PXV93251.1"/>
    <property type="molecule type" value="Genomic_DNA"/>
</dbReference>
<dbReference type="GO" id="GO:0005886">
    <property type="term" value="C:plasma membrane"/>
    <property type="evidence" value="ECO:0007669"/>
    <property type="project" value="UniProtKB-SubCell"/>
</dbReference>
<evidence type="ECO:0000256" key="3">
    <source>
        <dbReference type="ARBA" id="ARBA00022692"/>
    </source>
</evidence>
<keyword evidence="3 6" id="KW-0812">Transmembrane</keyword>
<evidence type="ECO:0000256" key="1">
    <source>
        <dbReference type="ARBA" id="ARBA00004651"/>
    </source>
</evidence>
<keyword evidence="4 6" id="KW-1133">Transmembrane helix</keyword>
<protein>
    <recommendedName>
        <fullName evidence="7">ABC3 transporter permease C-terminal domain-containing protein</fullName>
    </recommendedName>
</protein>
<feature type="domain" description="ABC3 transporter permease C-terminal" evidence="7">
    <location>
        <begin position="500"/>
        <end position="616"/>
    </location>
</feature>
<dbReference type="InterPro" id="IPR038766">
    <property type="entry name" value="Membrane_comp_ABC_pdt"/>
</dbReference>
<dbReference type="AlphaFoldDB" id="A0A318EP54"/>
<feature type="transmembrane region" description="Helical" evidence="6">
    <location>
        <begin position="500"/>
        <end position="523"/>
    </location>
</feature>
<evidence type="ECO:0000256" key="6">
    <source>
        <dbReference type="SAM" id="Phobius"/>
    </source>
</evidence>
<gene>
    <name evidence="8" type="ORF">C8E03_10217</name>
</gene>
<evidence type="ECO:0000256" key="4">
    <source>
        <dbReference type="ARBA" id="ARBA00022989"/>
    </source>
</evidence>
<feature type="transmembrane region" description="Helical" evidence="6">
    <location>
        <begin position="587"/>
        <end position="609"/>
    </location>
</feature>
<feature type="transmembrane region" description="Helical" evidence="6">
    <location>
        <begin position="232"/>
        <end position="256"/>
    </location>
</feature>
<evidence type="ECO:0000313" key="9">
    <source>
        <dbReference type="Proteomes" id="UP000247523"/>
    </source>
</evidence>
<evidence type="ECO:0000259" key="7">
    <source>
        <dbReference type="Pfam" id="PF02687"/>
    </source>
</evidence>